<dbReference type="GO" id="GO:0016114">
    <property type="term" value="P:terpenoid biosynthetic process"/>
    <property type="evidence" value="ECO:0007669"/>
    <property type="project" value="UniProtKB-UniRule"/>
</dbReference>
<dbReference type="GO" id="GO:0019288">
    <property type="term" value="P:isopentenyl diphosphate biosynthetic process, methylerythritol 4-phosphate pathway"/>
    <property type="evidence" value="ECO:0007669"/>
    <property type="project" value="UniProtKB-UniRule"/>
</dbReference>
<keyword evidence="2 5" id="KW-0479">Metal-binding</keyword>
<proteinExistence type="inferred from homology"/>
<comment type="pathway">
    <text evidence="5">Isoprenoid biosynthesis; dimethylallyl diphosphate biosynthesis; dimethylallyl diphosphate from (2E)-4-hydroxy-3-methylbutenyl diphosphate: step 1/1.</text>
</comment>
<dbReference type="GO" id="GO:0046872">
    <property type="term" value="F:metal ion binding"/>
    <property type="evidence" value="ECO:0007669"/>
    <property type="project" value="UniProtKB-KW"/>
</dbReference>
<evidence type="ECO:0000313" key="7">
    <source>
        <dbReference type="EMBL" id="VBB47886.1"/>
    </source>
</evidence>
<feature type="binding site" evidence="5">
    <location>
        <position position="218"/>
    </location>
    <ligand>
        <name>dimethylallyl diphosphate</name>
        <dbReference type="ChEBI" id="CHEBI:57623"/>
    </ligand>
</feature>
<comment type="catalytic activity">
    <reaction evidence="5">
        <text>dimethylallyl diphosphate + 2 oxidized [2Fe-2S]-[ferredoxin] + H2O = (2E)-4-hydroxy-3-methylbut-2-enyl diphosphate + 2 reduced [2Fe-2S]-[ferredoxin] + 2 H(+)</text>
        <dbReference type="Rhea" id="RHEA:24825"/>
        <dbReference type="Rhea" id="RHEA-COMP:10000"/>
        <dbReference type="Rhea" id="RHEA-COMP:10001"/>
        <dbReference type="ChEBI" id="CHEBI:15377"/>
        <dbReference type="ChEBI" id="CHEBI:15378"/>
        <dbReference type="ChEBI" id="CHEBI:33737"/>
        <dbReference type="ChEBI" id="CHEBI:33738"/>
        <dbReference type="ChEBI" id="CHEBI:57623"/>
        <dbReference type="ChEBI" id="CHEBI:128753"/>
        <dbReference type="EC" id="1.17.7.4"/>
    </reaction>
</comment>
<dbReference type="EC" id="1.17.7.4" evidence="5"/>
<evidence type="ECO:0000256" key="6">
    <source>
        <dbReference type="SAM" id="Phobius"/>
    </source>
</evidence>
<feature type="binding site" evidence="5">
    <location>
        <position position="12"/>
    </location>
    <ligand>
        <name>[4Fe-4S] cluster</name>
        <dbReference type="ChEBI" id="CHEBI:49883"/>
    </ligand>
</feature>
<dbReference type="AlphaFoldDB" id="A0A653AJC3"/>
<feature type="binding site" evidence="5">
    <location>
        <position position="162"/>
    </location>
    <ligand>
        <name>(2E)-4-hydroxy-3-methylbut-2-enyl diphosphate</name>
        <dbReference type="ChEBI" id="CHEBI:128753"/>
    </ligand>
</feature>
<feature type="transmembrane region" description="Helical" evidence="6">
    <location>
        <begin position="366"/>
        <end position="385"/>
    </location>
</feature>
<feature type="binding site" evidence="5">
    <location>
        <position position="262"/>
    </location>
    <ligand>
        <name>isopentenyl diphosphate</name>
        <dbReference type="ChEBI" id="CHEBI:128769"/>
    </ligand>
</feature>
<feature type="binding site" evidence="5">
    <location>
        <position position="74"/>
    </location>
    <ligand>
        <name>isopentenyl diphosphate</name>
        <dbReference type="ChEBI" id="CHEBI:128769"/>
    </ligand>
</feature>
<dbReference type="GO" id="GO:0051745">
    <property type="term" value="F:4-hydroxy-3-methylbut-2-enyl diphosphate reductase activity"/>
    <property type="evidence" value="ECO:0007669"/>
    <property type="project" value="UniProtKB-UniRule"/>
</dbReference>
<feature type="transmembrane region" description="Helical" evidence="6">
    <location>
        <begin position="325"/>
        <end position="345"/>
    </location>
</feature>
<dbReference type="NCBIfam" id="TIGR00216">
    <property type="entry name" value="ispH_lytB"/>
    <property type="match status" value="1"/>
</dbReference>
<evidence type="ECO:0000256" key="2">
    <source>
        <dbReference type="ARBA" id="ARBA00022723"/>
    </source>
</evidence>
<keyword evidence="5" id="KW-0414">Isoprene biosynthesis</keyword>
<feature type="binding site" evidence="5">
    <location>
        <position position="124"/>
    </location>
    <ligand>
        <name>isopentenyl diphosphate</name>
        <dbReference type="ChEBI" id="CHEBI:128769"/>
    </ligand>
</feature>
<feature type="binding site" evidence="5">
    <location>
        <position position="220"/>
    </location>
    <ligand>
        <name>dimethylallyl diphosphate</name>
        <dbReference type="ChEBI" id="CHEBI:57623"/>
    </ligand>
</feature>
<feature type="transmembrane region" description="Helical" evidence="6">
    <location>
        <begin position="297"/>
        <end position="319"/>
    </location>
</feature>
<evidence type="ECO:0000256" key="1">
    <source>
        <dbReference type="ARBA" id="ARBA00022485"/>
    </source>
</evidence>
<dbReference type="CDD" id="cd13944">
    <property type="entry name" value="lytB_ispH"/>
    <property type="match status" value="1"/>
</dbReference>
<dbReference type="Gene3D" id="3.40.50.11270">
    <property type="match status" value="1"/>
</dbReference>
<evidence type="ECO:0000256" key="3">
    <source>
        <dbReference type="ARBA" id="ARBA00023004"/>
    </source>
</evidence>
<dbReference type="InterPro" id="IPR003451">
    <property type="entry name" value="LytB/IspH"/>
</dbReference>
<comment type="pathway">
    <text evidence="5">Isoprenoid biosynthesis; isopentenyl diphosphate biosynthesis via DXP pathway; isopentenyl diphosphate from 1-deoxy-D-xylulose 5-phosphate: step 6/6.</text>
</comment>
<dbReference type="EMBL" id="UPXX01000032">
    <property type="protein sequence ID" value="VBB47886.1"/>
    <property type="molecule type" value="Genomic_DNA"/>
</dbReference>
<evidence type="ECO:0000256" key="5">
    <source>
        <dbReference type="HAMAP-Rule" id="MF_00191"/>
    </source>
</evidence>
<feature type="transmembrane region" description="Helical" evidence="6">
    <location>
        <begin position="391"/>
        <end position="409"/>
    </location>
</feature>
<feature type="binding site" evidence="5">
    <location>
        <position position="42"/>
    </location>
    <ligand>
        <name>isopentenyl diphosphate</name>
        <dbReference type="ChEBI" id="CHEBI:128769"/>
    </ligand>
</feature>
<feature type="binding site" evidence="5">
    <location>
        <position position="74"/>
    </location>
    <ligand>
        <name>(2E)-4-hydroxy-3-methylbut-2-enyl diphosphate</name>
        <dbReference type="ChEBI" id="CHEBI:128753"/>
    </ligand>
</feature>
<gene>
    <name evidence="5 7" type="primary">ispH</name>
    <name evidence="7" type="ORF">TRIP_B50681</name>
</gene>
<feature type="binding site" evidence="5">
    <location>
        <position position="42"/>
    </location>
    <ligand>
        <name>(2E)-4-hydroxy-3-methylbut-2-enyl diphosphate</name>
        <dbReference type="ChEBI" id="CHEBI:128753"/>
    </ligand>
</feature>
<feature type="transmembrane region" description="Helical" evidence="6">
    <location>
        <begin position="558"/>
        <end position="577"/>
    </location>
</feature>
<keyword evidence="4 5" id="KW-0411">Iron-sulfur</keyword>
<feature type="binding site" evidence="5">
    <location>
        <position position="190"/>
    </location>
    <ligand>
        <name>[4Fe-4S] cluster</name>
        <dbReference type="ChEBI" id="CHEBI:49883"/>
    </ligand>
</feature>
<evidence type="ECO:0000256" key="4">
    <source>
        <dbReference type="ARBA" id="ARBA00023014"/>
    </source>
</evidence>
<feature type="transmembrane region" description="Helical" evidence="6">
    <location>
        <begin position="502"/>
        <end position="521"/>
    </location>
</feature>
<keyword evidence="6" id="KW-0812">Transmembrane</keyword>
<dbReference type="Gene3D" id="3.40.1010.20">
    <property type="entry name" value="4-hydroxy-3-methylbut-2-enyl diphosphate reductase, catalytic domain"/>
    <property type="match status" value="2"/>
</dbReference>
<comment type="function">
    <text evidence="5">Catalyzes the conversion of 1-hydroxy-2-methyl-2-(E)-butenyl 4-diphosphate (HMBPP) into a mixture of isopentenyl diphosphate (IPP) and dimethylallyl diphosphate (DMAPP). Acts in the terminal step of the DOXP/MEP pathway for isoprenoid precursor biosynthesis.</text>
</comment>
<dbReference type="HAMAP" id="MF_00191">
    <property type="entry name" value="IspH"/>
    <property type="match status" value="1"/>
</dbReference>
<feature type="binding site" evidence="5">
    <location>
        <position position="220"/>
    </location>
    <ligand>
        <name>(2E)-4-hydroxy-3-methylbut-2-enyl diphosphate</name>
        <dbReference type="ChEBI" id="CHEBI:128753"/>
    </ligand>
</feature>
<keyword evidence="6" id="KW-0472">Membrane</keyword>
<feature type="binding site" evidence="5">
    <location>
        <position position="42"/>
    </location>
    <ligand>
        <name>dimethylallyl diphosphate</name>
        <dbReference type="ChEBI" id="CHEBI:57623"/>
    </ligand>
</feature>
<feature type="binding site" evidence="5">
    <location>
        <position position="220"/>
    </location>
    <ligand>
        <name>isopentenyl diphosphate</name>
        <dbReference type="ChEBI" id="CHEBI:128769"/>
    </ligand>
</feature>
<feature type="binding site" evidence="5">
    <location>
        <position position="218"/>
    </location>
    <ligand>
        <name>isopentenyl diphosphate</name>
        <dbReference type="ChEBI" id="CHEBI:128769"/>
    </ligand>
</feature>
<feature type="binding site" evidence="5">
    <location>
        <position position="124"/>
    </location>
    <ligand>
        <name>dimethylallyl diphosphate</name>
        <dbReference type="ChEBI" id="CHEBI:57623"/>
    </ligand>
</feature>
<keyword evidence="5 7" id="KW-0560">Oxidoreductase</keyword>
<feature type="binding site" evidence="5">
    <location>
        <position position="218"/>
    </location>
    <ligand>
        <name>(2E)-4-hydroxy-3-methylbut-2-enyl diphosphate</name>
        <dbReference type="ChEBI" id="CHEBI:128753"/>
    </ligand>
</feature>
<feature type="active site" description="Proton donor" evidence="5">
    <location>
        <position position="126"/>
    </location>
</feature>
<comment type="similarity">
    <text evidence="5">Belongs to the IspH family.</text>
</comment>
<protein>
    <recommendedName>
        <fullName evidence="5">4-hydroxy-3-methylbut-2-enyl diphosphate reductase</fullName>
        <shortName evidence="5">HMBPP reductase</shortName>
        <ecNumber evidence="5">1.17.7.4</ecNumber>
    </recommendedName>
</protein>
<comment type="catalytic activity">
    <reaction evidence="5">
        <text>isopentenyl diphosphate + 2 oxidized [2Fe-2S]-[ferredoxin] + H2O = (2E)-4-hydroxy-3-methylbut-2-enyl diphosphate + 2 reduced [2Fe-2S]-[ferredoxin] + 2 H(+)</text>
        <dbReference type="Rhea" id="RHEA:24488"/>
        <dbReference type="Rhea" id="RHEA-COMP:10000"/>
        <dbReference type="Rhea" id="RHEA-COMP:10001"/>
        <dbReference type="ChEBI" id="CHEBI:15377"/>
        <dbReference type="ChEBI" id="CHEBI:15378"/>
        <dbReference type="ChEBI" id="CHEBI:33737"/>
        <dbReference type="ChEBI" id="CHEBI:33738"/>
        <dbReference type="ChEBI" id="CHEBI:128753"/>
        <dbReference type="ChEBI" id="CHEBI:128769"/>
        <dbReference type="EC" id="1.17.7.4"/>
    </reaction>
</comment>
<keyword evidence="1 5" id="KW-0004">4Fe-4S</keyword>
<keyword evidence="6" id="KW-1133">Transmembrane helix</keyword>
<feature type="binding site" evidence="5">
    <location>
        <position position="262"/>
    </location>
    <ligand>
        <name>(2E)-4-hydroxy-3-methylbut-2-enyl diphosphate</name>
        <dbReference type="ChEBI" id="CHEBI:128753"/>
    </ligand>
</feature>
<dbReference type="GO" id="GO:0051539">
    <property type="term" value="F:4 iron, 4 sulfur cluster binding"/>
    <property type="evidence" value="ECO:0007669"/>
    <property type="project" value="UniProtKB-UniRule"/>
</dbReference>
<feature type="binding site" evidence="5">
    <location>
        <position position="262"/>
    </location>
    <ligand>
        <name>dimethylallyl diphosphate</name>
        <dbReference type="ChEBI" id="CHEBI:57623"/>
    </ligand>
</feature>
<dbReference type="UniPathway" id="UPA00056">
    <property type="reaction ID" value="UER00097"/>
</dbReference>
<dbReference type="UniPathway" id="UPA00059">
    <property type="reaction ID" value="UER00105"/>
</dbReference>
<reference evidence="7" key="1">
    <citation type="submission" date="2018-07" db="EMBL/GenBank/DDBJ databases">
        <authorList>
            <consortium name="Genoscope - CEA"/>
            <person name="William W."/>
        </authorList>
    </citation>
    <scope>NUCLEOTIDE SEQUENCE</scope>
    <source>
        <strain evidence="7">IK1</strain>
    </source>
</reference>
<organism evidence="7">
    <name type="scientific">Uncultured Desulfatiglans sp</name>
    <dbReference type="NCBI Taxonomy" id="1748965"/>
    <lineage>
        <taxon>Bacteria</taxon>
        <taxon>Pseudomonadati</taxon>
        <taxon>Thermodesulfobacteriota</taxon>
        <taxon>Desulfobacteria</taxon>
        <taxon>Desulfatiglandales</taxon>
        <taxon>Desulfatiglandaceae</taxon>
        <taxon>Desulfatiglans</taxon>
        <taxon>environmental samples</taxon>
    </lineage>
</organism>
<comment type="caution">
    <text evidence="5">Lacks conserved residue(s) required for the propagation of feature annotation.</text>
</comment>
<dbReference type="Pfam" id="PF02401">
    <property type="entry name" value="LYTB"/>
    <property type="match status" value="1"/>
</dbReference>
<dbReference type="PANTHER" id="PTHR30426">
    <property type="entry name" value="4-HYDROXY-3-METHYLBUT-2-ENYL DIPHOSPHATE REDUCTASE"/>
    <property type="match status" value="1"/>
</dbReference>
<keyword evidence="3 5" id="KW-0408">Iron</keyword>
<dbReference type="GO" id="GO:0050992">
    <property type="term" value="P:dimethylallyl diphosphate biosynthetic process"/>
    <property type="evidence" value="ECO:0007669"/>
    <property type="project" value="UniProtKB-UniRule"/>
</dbReference>
<name>A0A653AJC3_UNCDX</name>
<dbReference type="PANTHER" id="PTHR30426:SF0">
    <property type="entry name" value="4-HYDROXY-3-METHYLBUT-2-ENYL DIPHOSPHATE REDUCTASE"/>
    <property type="match status" value="1"/>
</dbReference>
<feature type="binding site" evidence="5">
    <location>
        <position position="96"/>
    </location>
    <ligand>
        <name>[4Fe-4S] cluster</name>
        <dbReference type="ChEBI" id="CHEBI:49883"/>
    </ligand>
</feature>
<feature type="transmembrane region" description="Helical" evidence="6">
    <location>
        <begin position="527"/>
        <end position="546"/>
    </location>
</feature>
<feature type="binding site" evidence="5">
    <location>
        <position position="74"/>
    </location>
    <ligand>
        <name>dimethylallyl diphosphate</name>
        <dbReference type="ChEBI" id="CHEBI:57623"/>
    </ligand>
</feature>
<comment type="cofactor">
    <cofactor evidence="5">
        <name>[4Fe-4S] cluster</name>
        <dbReference type="ChEBI" id="CHEBI:49883"/>
    </cofactor>
    <text evidence="5">Binds 1 [4Fe-4S] cluster per subunit.</text>
</comment>
<accession>A0A653AJC3</accession>
<feature type="binding site" evidence="5">
    <location>
        <position position="124"/>
    </location>
    <ligand>
        <name>(2E)-4-hydroxy-3-methylbut-2-enyl diphosphate</name>
        <dbReference type="ChEBI" id="CHEBI:128753"/>
    </ligand>
</feature>
<sequence>MKVKLARTAGFCMGVRRAMELVLTAANQKDDRPLYTYGPLIHNTQVLDLLKTKSVTVLKDLGGLSGGRIVIRAHGIPPAERAKLKETGMEILDATCPKVARVQSLIRLHTRKGHECIIVGDSDHAEVIGLMGYSVTPPWVIQEASQVAELPDLQKPFVVAQTTQNDAVFGDVVDALKAKFPNLLVFDTICNATHLRQKEVRSFKDQVDAMVVVGGYHSGNTQRLAEVARESGLKTFHVETEKDLDLKALEPMSCIGVTAGASTPNWMIQNVVRTIERVRGQGESSLLNGCRKVFESLVLASGLVAGGAFCFAYAAGFLAGPPLEIVFPFIAMLYLYAVHGLNRIVDKGAGVYNDPEGAEFLTTHRGVLLGGGIAAAAAALLLALTRGLPTFLALAAFIVVGLIYSLPIFPDRLRSRRTYFRIKDIPGSRSLADAFARVAVINVLPLFSTDPGPYSAVAVSMVFVLLLSYGRSGLFDLLHLQGDLIVGKETLPLTIGQKQATLLLRVDLGFLGVFLVVSGFAGWAGPFAFWMLIPVGGMILCLAAFEKRWIRSALIMEALVESNFFLAGIIAFCAYLFR</sequence>